<protein>
    <submittedName>
        <fullName evidence="5">Glycosyl transferase group 1</fullName>
    </submittedName>
</protein>
<dbReference type="Gene3D" id="3.40.50.2000">
    <property type="entry name" value="Glycogen Phosphorylase B"/>
    <property type="match status" value="3"/>
</dbReference>
<dbReference type="AlphaFoldDB" id="A8LWQ2"/>
<dbReference type="eggNOG" id="COG0297">
    <property type="taxonomic scope" value="Bacteria"/>
</dbReference>
<proteinExistence type="predicted"/>
<evidence type="ECO:0000256" key="2">
    <source>
        <dbReference type="ARBA" id="ARBA00022679"/>
    </source>
</evidence>
<dbReference type="CAZy" id="GT4">
    <property type="family name" value="Glycosyltransferase Family 4"/>
</dbReference>
<name>A8LWQ2_SALAI</name>
<dbReference type="InterPro" id="IPR028098">
    <property type="entry name" value="Glyco_trans_4-like_N"/>
</dbReference>
<keyword evidence="1" id="KW-0328">Glycosyltransferase</keyword>
<dbReference type="PANTHER" id="PTHR46401:SF2">
    <property type="entry name" value="GLYCOSYLTRANSFERASE WBBK-RELATED"/>
    <property type="match status" value="1"/>
</dbReference>
<keyword evidence="2 5" id="KW-0808">Transferase</keyword>
<dbReference type="Pfam" id="PF00534">
    <property type="entry name" value="Glycos_transf_1"/>
    <property type="match status" value="1"/>
</dbReference>
<organism evidence="5">
    <name type="scientific">Salinispora arenicola (strain CNS-205)</name>
    <dbReference type="NCBI Taxonomy" id="391037"/>
    <lineage>
        <taxon>Bacteria</taxon>
        <taxon>Bacillati</taxon>
        <taxon>Actinomycetota</taxon>
        <taxon>Actinomycetes</taxon>
        <taxon>Micromonosporales</taxon>
        <taxon>Micromonosporaceae</taxon>
        <taxon>Salinispora</taxon>
    </lineage>
</organism>
<gene>
    <name evidence="5" type="ordered locus">Sare_1685</name>
</gene>
<dbReference type="EMBL" id="CP000850">
    <property type="protein sequence ID" value="ABV97572.1"/>
    <property type="molecule type" value="Genomic_DNA"/>
</dbReference>
<sequence>MSQPSRPPRLVVLVANGITGDSRVQKTAIAAARDGWDVVLVGRDLKAKRKHPERLSMGPIEVMRIPVQPTLSRPHDGSRHWMRRRLTQFGLPDKPALNRFRARHQAWLREQTSRSNPPPRAYLRARRILHRLRVRAWNWEQSHGSQQGRPTGDWRTDWPLLVDIDLAFGPVLEKLEPDIIHANDINTIPTAAMSAARLRARGKNCVWLYDAHEYVQGMAWPKPRQASGVKAAEREFIARADAVVTVSDQIAEKLQTTYRLAKSPLVVGNSPVREGIRSGNITASVRTRAGLAADVPLMVYSGWIGPERGLETVIAGLPHLPGHHLALVTGRMIPLLENLLAKAEELGVRDRVHLLPYVAPYEVADYLSSADLGLIPFQRTPNCELSLPTKVAEYLHAGLPLVTSDVRVVSAYVNQHDIGEVFTSGDVDAFVAAVRRATTRRQDLAAHISEPILDDLSWERQVSKLLLLYREISGLAPDTPRADVPWTVQEGPHSLLNGQTVERRELTAWRPLGGTPIRLGLGPANYAGQAAAFAQAICRDNPKVSAEVVMNMQPTTREYPANYYFDASYSRDLDFQLGQVRRVLTAGYTHLLADAFIPLFGKLNGETIQGDLPALRQAGIKVALLAHGSEIRHPERHRERNEFSLFDDAPKGVPEKLQEVAERNLRVAEEVGLPTFVTTPDLLEDLPWATWAPLVVDIDYWLCDAPVMERSRPLVLHAPSKRWTKGTDRILPAAQALHDKGYIELRIAEGVSWAEMRELVTECDIVLDQFTTGSFGTFSVEAMAAGKPVVAYLSDHVLRTVGPDLPIVNASPANLTEVMESLLDDRDATAKIGVASARYAQAYHDGTWTARQLSSFLDS</sequence>
<reference evidence="5" key="1">
    <citation type="submission" date="2007-10" db="EMBL/GenBank/DDBJ databases">
        <title>Complete sequence of Salinispora arenicola CNS-205.</title>
        <authorList>
            <consortium name="US DOE Joint Genome Institute"/>
            <person name="Copeland A."/>
            <person name="Lucas S."/>
            <person name="Lapidus A."/>
            <person name="Barry K."/>
            <person name="Glavina del Rio T."/>
            <person name="Dalin E."/>
            <person name="Tice H."/>
            <person name="Pitluck S."/>
            <person name="Foster B."/>
            <person name="Schmutz J."/>
            <person name="Larimer F."/>
            <person name="Land M."/>
            <person name="Hauser L."/>
            <person name="Kyrpides N."/>
            <person name="Ivanova N."/>
            <person name="Jensen P.R."/>
            <person name="Moore B.S."/>
            <person name="Penn K."/>
            <person name="Jenkins C."/>
            <person name="Udwary D."/>
            <person name="Xiang L."/>
            <person name="Gontang E."/>
            <person name="Richardson P."/>
        </authorList>
    </citation>
    <scope>NUCLEOTIDE SEQUENCE [LARGE SCALE GENOMIC DNA]</scope>
    <source>
        <strain evidence="5">CNS-205</strain>
    </source>
</reference>
<dbReference type="HOGENOM" id="CLU_330044_0_0_11"/>
<feature type="domain" description="Glycosyl transferase family 1" evidence="3">
    <location>
        <begin position="291"/>
        <end position="444"/>
    </location>
</feature>
<feature type="domain" description="Glycosyltransferase subfamily 4-like N-terminal" evidence="4">
    <location>
        <begin position="147"/>
        <end position="267"/>
    </location>
</feature>
<dbReference type="GO" id="GO:0016757">
    <property type="term" value="F:glycosyltransferase activity"/>
    <property type="evidence" value="ECO:0007669"/>
    <property type="project" value="UniProtKB-KW"/>
</dbReference>
<dbReference type="InterPro" id="IPR001296">
    <property type="entry name" value="Glyco_trans_1"/>
</dbReference>
<dbReference type="PATRIC" id="fig|391037.6.peg.1712"/>
<evidence type="ECO:0000259" key="4">
    <source>
        <dbReference type="Pfam" id="PF13439"/>
    </source>
</evidence>
<evidence type="ECO:0000313" key="5">
    <source>
        <dbReference type="EMBL" id="ABV97572.1"/>
    </source>
</evidence>
<dbReference type="STRING" id="391037.Sare_1685"/>
<evidence type="ECO:0000259" key="3">
    <source>
        <dbReference type="Pfam" id="PF00534"/>
    </source>
</evidence>
<dbReference type="CDD" id="cd03801">
    <property type="entry name" value="GT4_PimA-like"/>
    <property type="match status" value="1"/>
</dbReference>
<dbReference type="eggNOG" id="COG0438">
    <property type="taxonomic scope" value="Bacteria"/>
</dbReference>
<dbReference type="SUPFAM" id="SSF53756">
    <property type="entry name" value="UDP-Glycosyltransferase/glycogen phosphorylase"/>
    <property type="match status" value="2"/>
</dbReference>
<dbReference type="Pfam" id="PF13439">
    <property type="entry name" value="Glyco_transf_4"/>
    <property type="match status" value="1"/>
</dbReference>
<dbReference type="PANTHER" id="PTHR46401">
    <property type="entry name" value="GLYCOSYLTRANSFERASE WBBK-RELATED"/>
    <property type="match status" value="1"/>
</dbReference>
<accession>A8LWQ2</accession>
<dbReference type="GO" id="GO:0009103">
    <property type="term" value="P:lipopolysaccharide biosynthetic process"/>
    <property type="evidence" value="ECO:0007669"/>
    <property type="project" value="TreeGrafter"/>
</dbReference>
<evidence type="ECO:0000256" key="1">
    <source>
        <dbReference type="ARBA" id="ARBA00022676"/>
    </source>
</evidence>
<dbReference type="OrthoDB" id="3318784at2"/>
<dbReference type="KEGG" id="saq:Sare_1685"/>